<evidence type="ECO:0000259" key="3">
    <source>
        <dbReference type="PROSITE" id="PS51724"/>
    </source>
</evidence>
<dbReference type="RefSeq" id="WP_126793589.1">
    <property type="nucleotide sequence ID" value="NZ_PIPI01000007.1"/>
</dbReference>
<dbReference type="InterPro" id="IPR007730">
    <property type="entry name" value="SPOR-like_dom"/>
</dbReference>
<keyword evidence="2" id="KW-0812">Transmembrane</keyword>
<keyword evidence="2" id="KW-1133">Transmembrane helix</keyword>
<protein>
    <submittedName>
        <fullName evidence="4">Cell division protein FtsN</fullName>
    </submittedName>
</protein>
<dbReference type="Gene3D" id="3.30.70.1070">
    <property type="entry name" value="Sporulation related repeat"/>
    <property type="match status" value="1"/>
</dbReference>
<dbReference type="AlphaFoldDB" id="A0A432VRC2"/>
<reference evidence="4 5" key="1">
    <citation type="journal article" date="2011" name="Front. Microbiol.">
        <title>Genomic signatures of strain selection and enhancement in Bacillus atrophaeus var. globigii, a historical biowarfare simulant.</title>
        <authorList>
            <person name="Gibbons H.S."/>
            <person name="Broomall S.M."/>
            <person name="McNew L.A."/>
            <person name="Daligault H."/>
            <person name="Chapman C."/>
            <person name="Bruce D."/>
            <person name="Karavis M."/>
            <person name="Krepps M."/>
            <person name="McGregor P.A."/>
            <person name="Hong C."/>
            <person name="Park K.H."/>
            <person name="Akmal A."/>
            <person name="Feldman A."/>
            <person name="Lin J.S."/>
            <person name="Chang W.E."/>
            <person name="Higgs B.W."/>
            <person name="Demirev P."/>
            <person name="Lindquist J."/>
            <person name="Liem A."/>
            <person name="Fochler E."/>
            <person name="Read T.D."/>
            <person name="Tapia R."/>
            <person name="Johnson S."/>
            <person name="Bishop-Lilly K.A."/>
            <person name="Detter C."/>
            <person name="Han C."/>
            <person name="Sozhamannan S."/>
            <person name="Rosenzweig C.N."/>
            <person name="Skowronski E.W."/>
        </authorList>
    </citation>
    <scope>NUCLEOTIDE SEQUENCE [LARGE SCALE GENOMIC DNA]</scope>
    <source>
        <strain evidence="4 5">AK5</strain>
    </source>
</reference>
<feature type="region of interest" description="Disordered" evidence="1">
    <location>
        <begin position="1"/>
        <end position="31"/>
    </location>
</feature>
<evidence type="ECO:0000313" key="4">
    <source>
        <dbReference type="EMBL" id="RUO18870.1"/>
    </source>
</evidence>
<keyword evidence="4" id="KW-0131">Cell cycle</keyword>
<feature type="compositionally biased region" description="Basic residues" evidence="1">
    <location>
        <begin position="9"/>
        <end position="30"/>
    </location>
</feature>
<keyword evidence="2" id="KW-0472">Membrane</keyword>
<sequence>MAVDYAKRGNPKKKPTRKSSPRKGAVRKKNQSQQSAPFKVVFLLILVIAVFTAFLWFLRNGGEEVIPSVSSGSSESATPTVVAPQLDPLPEVPQERWGYISDLENKQVEVDVPESAESRRRLMQCGSFRQFGDADNLRARIAMHGFESQVRESHGSNGRWYRVILGPFENLREAQRVNNQLQRSGIYGCQIWLWNLD</sequence>
<organism evidence="4 5">
    <name type="scientific">Aliidiomarina haloalkalitolerans</name>
    <dbReference type="NCBI Taxonomy" id="859059"/>
    <lineage>
        <taxon>Bacteria</taxon>
        <taxon>Pseudomonadati</taxon>
        <taxon>Pseudomonadota</taxon>
        <taxon>Gammaproteobacteria</taxon>
        <taxon>Alteromonadales</taxon>
        <taxon>Idiomarinaceae</taxon>
        <taxon>Aliidiomarina</taxon>
    </lineage>
</organism>
<comment type="caution">
    <text evidence="4">The sequence shown here is derived from an EMBL/GenBank/DDBJ whole genome shotgun (WGS) entry which is preliminary data.</text>
</comment>
<feature type="domain" description="SPOR" evidence="3">
    <location>
        <begin position="115"/>
        <end position="194"/>
    </location>
</feature>
<dbReference type="InterPro" id="IPR036680">
    <property type="entry name" value="SPOR-like_sf"/>
</dbReference>
<name>A0A432VRC2_9GAMM</name>
<dbReference type="GO" id="GO:0051301">
    <property type="term" value="P:cell division"/>
    <property type="evidence" value="ECO:0007669"/>
    <property type="project" value="UniProtKB-KW"/>
</dbReference>
<evidence type="ECO:0000256" key="1">
    <source>
        <dbReference type="SAM" id="MobiDB-lite"/>
    </source>
</evidence>
<dbReference type="PROSITE" id="PS51724">
    <property type="entry name" value="SPOR"/>
    <property type="match status" value="1"/>
</dbReference>
<proteinExistence type="predicted"/>
<evidence type="ECO:0000256" key="2">
    <source>
        <dbReference type="SAM" id="Phobius"/>
    </source>
</evidence>
<dbReference type="EMBL" id="PIPI01000007">
    <property type="protein sequence ID" value="RUO18870.1"/>
    <property type="molecule type" value="Genomic_DNA"/>
</dbReference>
<accession>A0A432VRC2</accession>
<dbReference type="InterPro" id="IPR052521">
    <property type="entry name" value="Cell_div_SPOR-domain"/>
</dbReference>
<dbReference type="PANTHER" id="PTHR38687:SF2">
    <property type="entry name" value="CELL DIVISION PROTEIN FTSN"/>
    <property type="match status" value="1"/>
</dbReference>
<gene>
    <name evidence="4" type="ORF">CWE06_09760</name>
</gene>
<keyword evidence="4" id="KW-0132">Cell division</keyword>
<dbReference type="SUPFAM" id="SSF110997">
    <property type="entry name" value="Sporulation related repeat"/>
    <property type="match status" value="1"/>
</dbReference>
<dbReference type="GO" id="GO:0042834">
    <property type="term" value="F:peptidoglycan binding"/>
    <property type="evidence" value="ECO:0007669"/>
    <property type="project" value="InterPro"/>
</dbReference>
<keyword evidence="5" id="KW-1185">Reference proteome</keyword>
<dbReference type="PANTHER" id="PTHR38687">
    <property type="entry name" value="CELL DIVISION PROTEIN DEDD-RELATED"/>
    <property type="match status" value="1"/>
</dbReference>
<feature type="transmembrane region" description="Helical" evidence="2">
    <location>
        <begin position="36"/>
        <end position="58"/>
    </location>
</feature>
<dbReference type="Pfam" id="PF05036">
    <property type="entry name" value="SPOR"/>
    <property type="match status" value="1"/>
</dbReference>
<dbReference type="OrthoDB" id="8558195at2"/>
<dbReference type="Proteomes" id="UP000288212">
    <property type="component" value="Unassembled WGS sequence"/>
</dbReference>
<evidence type="ECO:0000313" key="5">
    <source>
        <dbReference type="Proteomes" id="UP000288212"/>
    </source>
</evidence>